<dbReference type="Proteomes" id="UP001597112">
    <property type="component" value="Unassembled WGS sequence"/>
</dbReference>
<evidence type="ECO:0000313" key="2">
    <source>
        <dbReference type="Proteomes" id="UP001597112"/>
    </source>
</evidence>
<dbReference type="PANTHER" id="PTHR38471:SF2">
    <property type="entry name" value="FOUR HELIX BUNDLE PROTEIN"/>
    <property type="match status" value="1"/>
</dbReference>
<keyword evidence="2" id="KW-1185">Reference proteome</keyword>
<dbReference type="InterPro" id="IPR036583">
    <property type="entry name" value="23S_rRNA_IVS_sf"/>
</dbReference>
<dbReference type="Pfam" id="PF05635">
    <property type="entry name" value="23S_rRNA_IVP"/>
    <property type="match status" value="1"/>
</dbReference>
<dbReference type="InterPro" id="IPR012657">
    <property type="entry name" value="23S_rRNA-intervening_sequence"/>
</dbReference>
<dbReference type="CDD" id="cd16377">
    <property type="entry name" value="23S_rRNA_IVP_like"/>
    <property type="match status" value="1"/>
</dbReference>
<dbReference type="Gene3D" id="1.20.1440.60">
    <property type="entry name" value="23S rRNA-intervening sequence"/>
    <property type="match status" value="1"/>
</dbReference>
<protein>
    <submittedName>
        <fullName evidence="1">Four helix bundle protein</fullName>
    </submittedName>
</protein>
<comment type="caution">
    <text evidence="1">The sequence shown here is derived from an EMBL/GenBank/DDBJ whole genome shotgun (WGS) entry which is preliminary data.</text>
</comment>
<dbReference type="SUPFAM" id="SSF158446">
    <property type="entry name" value="IVS-encoded protein-like"/>
    <property type="match status" value="1"/>
</dbReference>
<dbReference type="RefSeq" id="WP_377580316.1">
    <property type="nucleotide sequence ID" value="NZ_JBHTKA010000007.1"/>
</dbReference>
<dbReference type="PANTHER" id="PTHR38471">
    <property type="entry name" value="FOUR HELIX BUNDLE PROTEIN"/>
    <property type="match status" value="1"/>
</dbReference>
<reference evidence="2" key="1">
    <citation type="journal article" date="2019" name="Int. J. Syst. Evol. Microbiol.">
        <title>The Global Catalogue of Microorganisms (GCM) 10K type strain sequencing project: providing services to taxonomists for standard genome sequencing and annotation.</title>
        <authorList>
            <consortium name="The Broad Institute Genomics Platform"/>
            <consortium name="The Broad Institute Genome Sequencing Center for Infectious Disease"/>
            <person name="Wu L."/>
            <person name="Ma J."/>
        </authorList>
    </citation>
    <scope>NUCLEOTIDE SEQUENCE [LARGE SCALE GENOMIC DNA]</scope>
    <source>
        <strain evidence="2">CCUG 58938</strain>
    </source>
</reference>
<organism evidence="1 2">
    <name type="scientific">Ohtaekwangia kribbensis</name>
    <dbReference type="NCBI Taxonomy" id="688913"/>
    <lineage>
        <taxon>Bacteria</taxon>
        <taxon>Pseudomonadati</taxon>
        <taxon>Bacteroidota</taxon>
        <taxon>Cytophagia</taxon>
        <taxon>Cytophagales</taxon>
        <taxon>Fulvivirgaceae</taxon>
        <taxon>Ohtaekwangia</taxon>
    </lineage>
</organism>
<dbReference type="EMBL" id="JBHTKA010000007">
    <property type="protein sequence ID" value="MFD1000861.1"/>
    <property type="molecule type" value="Genomic_DNA"/>
</dbReference>
<sequence length="131" mass="15061">MARIERFEDLEIWKEAVAIGLDIYGITSRGKLERDYSSKDQLRRAAISVSNNIAEGFEYNNNNVFMRFLGYAKGSAGELRSNLFVLKEAGIVPQDDYERLHNKLITASKSIKGFINYLDDYESKKKNNKQK</sequence>
<proteinExistence type="predicted"/>
<evidence type="ECO:0000313" key="1">
    <source>
        <dbReference type="EMBL" id="MFD1000861.1"/>
    </source>
</evidence>
<accession>A0ABW3K6T6</accession>
<dbReference type="NCBIfam" id="TIGR02436">
    <property type="entry name" value="four helix bundle protein"/>
    <property type="match status" value="1"/>
</dbReference>
<gene>
    <name evidence="1" type="ORF">ACFQ21_16160</name>
</gene>
<name>A0ABW3K6T6_9BACT</name>